<organism evidence="1 2">
    <name type="scientific">Araneus ventricosus</name>
    <name type="common">Orbweaver spider</name>
    <name type="synonym">Epeira ventricosa</name>
    <dbReference type="NCBI Taxonomy" id="182803"/>
    <lineage>
        <taxon>Eukaryota</taxon>
        <taxon>Metazoa</taxon>
        <taxon>Ecdysozoa</taxon>
        <taxon>Arthropoda</taxon>
        <taxon>Chelicerata</taxon>
        <taxon>Arachnida</taxon>
        <taxon>Araneae</taxon>
        <taxon>Araneomorphae</taxon>
        <taxon>Entelegynae</taxon>
        <taxon>Araneoidea</taxon>
        <taxon>Araneidae</taxon>
        <taxon>Araneus</taxon>
    </lineage>
</organism>
<name>A0A4Y2KIM5_ARAVE</name>
<dbReference type="AlphaFoldDB" id="A0A4Y2KIM5"/>
<evidence type="ECO:0000313" key="2">
    <source>
        <dbReference type="Proteomes" id="UP000499080"/>
    </source>
</evidence>
<dbReference type="EMBL" id="BGPR01004615">
    <property type="protein sequence ID" value="GBN01407.1"/>
    <property type="molecule type" value="Genomic_DNA"/>
</dbReference>
<proteinExistence type="predicted"/>
<evidence type="ECO:0000313" key="1">
    <source>
        <dbReference type="EMBL" id="GBN01407.1"/>
    </source>
</evidence>
<protein>
    <submittedName>
        <fullName evidence="1">Uncharacterized protein</fullName>
    </submittedName>
</protein>
<sequence length="108" mass="12183">MLVVEAIPISTTGHHTTISSRSFSKISPNGFRSWITFSKGKNGSYFLPIISLYDTFPRLQRSELVSFINQAFWKFVDVTNGHVLSRLSSGCEATTFSLQFRIDIGIFE</sequence>
<comment type="caution">
    <text evidence="1">The sequence shown here is derived from an EMBL/GenBank/DDBJ whole genome shotgun (WGS) entry which is preliminary data.</text>
</comment>
<keyword evidence="2" id="KW-1185">Reference proteome</keyword>
<accession>A0A4Y2KIM5</accession>
<dbReference type="Proteomes" id="UP000499080">
    <property type="component" value="Unassembled WGS sequence"/>
</dbReference>
<reference evidence="1 2" key="1">
    <citation type="journal article" date="2019" name="Sci. Rep.">
        <title>Orb-weaving spider Araneus ventricosus genome elucidates the spidroin gene catalogue.</title>
        <authorList>
            <person name="Kono N."/>
            <person name="Nakamura H."/>
            <person name="Ohtoshi R."/>
            <person name="Moran D.A.P."/>
            <person name="Shinohara A."/>
            <person name="Yoshida Y."/>
            <person name="Fujiwara M."/>
            <person name="Mori M."/>
            <person name="Tomita M."/>
            <person name="Arakawa K."/>
        </authorList>
    </citation>
    <scope>NUCLEOTIDE SEQUENCE [LARGE SCALE GENOMIC DNA]</scope>
</reference>
<gene>
    <name evidence="1" type="ORF">AVEN_180081_1</name>
</gene>